<dbReference type="AlphaFoldDB" id="A0A1W5QE66"/>
<keyword evidence="1" id="KW-0472">Membrane</keyword>
<feature type="transmembrane region" description="Helical" evidence="1">
    <location>
        <begin position="57"/>
        <end position="74"/>
    </location>
</feature>
<feature type="transmembrane region" description="Helical" evidence="1">
    <location>
        <begin position="6"/>
        <end position="28"/>
    </location>
</feature>
<reference evidence="2" key="1">
    <citation type="journal article" date="2017" name="MSphere">
        <title>Novel beta-lactamase blaARL in Staphylococcus arlettae.</title>
        <authorList>
            <person name="Andreis S.N."/>
            <person name="Perreten V."/>
            <person name="Schwendener S."/>
        </authorList>
    </citation>
    <scope>NUCLEOTIDE SEQUENCE</scope>
    <source>
        <strain evidence="2">SAN1670</strain>
    </source>
</reference>
<accession>A0A1W5QE66</accession>
<keyword evidence="1" id="KW-1133">Transmembrane helix</keyword>
<feature type="transmembrane region" description="Helical" evidence="1">
    <location>
        <begin position="80"/>
        <end position="98"/>
    </location>
</feature>
<keyword evidence="1" id="KW-0812">Transmembrane</keyword>
<dbReference type="EMBL" id="KY363215">
    <property type="protein sequence ID" value="APY23781.1"/>
    <property type="molecule type" value="Genomic_DNA"/>
</dbReference>
<evidence type="ECO:0000256" key="1">
    <source>
        <dbReference type="SAM" id="Phobius"/>
    </source>
</evidence>
<proteinExistence type="predicted"/>
<name>A0A1W5QE66_9STAP</name>
<protein>
    <recommendedName>
        <fullName evidence="3">DUF1772 domain-containing protein</fullName>
    </recommendedName>
</protein>
<organism evidence="2">
    <name type="scientific">Staphylococcus arlettae</name>
    <dbReference type="NCBI Taxonomy" id="29378"/>
    <lineage>
        <taxon>Bacteria</taxon>
        <taxon>Bacillati</taxon>
        <taxon>Bacillota</taxon>
        <taxon>Bacilli</taxon>
        <taxon>Bacillales</taxon>
        <taxon>Staphylococcaceae</taxon>
        <taxon>Staphylococcus</taxon>
    </lineage>
</organism>
<evidence type="ECO:0008006" key="3">
    <source>
        <dbReference type="Google" id="ProtNLM"/>
    </source>
</evidence>
<feature type="transmembrane region" description="Helical" evidence="1">
    <location>
        <begin position="131"/>
        <end position="149"/>
    </location>
</feature>
<evidence type="ECO:0000313" key="2">
    <source>
        <dbReference type="EMBL" id="APY23781.1"/>
    </source>
</evidence>
<sequence>MELVAGIIAILMIGVVFGVDVFFSIIGVQALRKCRDKSMVDVLGHIHQIADKRMPQFGTVGLFAIVAAVIFNGGLRVGNLEYVIAFLLMLGYIFIYNFKSKPINKVITTAAEAHKIPSDLRTIQAQWDRIIIGRAILLTIVMILLCIGII</sequence>